<keyword evidence="3" id="KW-1185">Reference proteome</keyword>
<dbReference type="Proteomes" id="UP001519460">
    <property type="component" value="Unassembled WGS sequence"/>
</dbReference>
<feature type="compositionally biased region" description="Basic and acidic residues" evidence="1">
    <location>
        <begin position="61"/>
        <end position="78"/>
    </location>
</feature>
<comment type="caution">
    <text evidence="2">The sequence shown here is derived from an EMBL/GenBank/DDBJ whole genome shotgun (WGS) entry which is preliminary data.</text>
</comment>
<evidence type="ECO:0000256" key="1">
    <source>
        <dbReference type="SAM" id="MobiDB-lite"/>
    </source>
</evidence>
<gene>
    <name evidence="2" type="ORF">BaRGS_00024203</name>
</gene>
<sequence>MCVQERRGGMGGAGVAGVEGDLCHPGLSPVPALSFFRAQLTDARRDEPKVRAVVPTAPDPGDGRRAGGGERGAGHGEARGPGGGRSRGKEK</sequence>
<evidence type="ECO:0000313" key="2">
    <source>
        <dbReference type="EMBL" id="KAK7484571.1"/>
    </source>
</evidence>
<protein>
    <submittedName>
        <fullName evidence="2">Uncharacterized protein</fullName>
    </submittedName>
</protein>
<dbReference type="AlphaFoldDB" id="A0ABD0KBQ5"/>
<proteinExistence type="predicted"/>
<reference evidence="2 3" key="1">
    <citation type="journal article" date="2023" name="Sci. Data">
        <title>Genome assembly of the Korean intertidal mud-creeper Batillaria attramentaria.</title>
        <authorList>
            <person name="Patra A.K."/>
            <person name="Ho P.T."/>
            <person name="Jun S."/>
            <person name="Lee S.J."/>
            <person name="Kim Y."/>
            <person name="Won Y.J."/>
        </authorList>
    </citation>
    <scope>NUCLEOTIDE SEQUENCE [LARGE SCALE GENOMIC DNA]</scope>
    <source>
        <strain evidence="2">Wonlab-2016</strain>
    </source>
</reference>
<feature type="region of interest" description="Disordered" evidence="1">
    <location>
        <begin position="44"/>
        <end position="91"/>
    </location>
</feature>
<organism evidence="2 3">
    <name type="scientific">Batillaria attramentaria</name>
    <dbReference type="NCBI Taxonomy" id="370345"/>
    <lineage>
        <taxon>Eukaryota</taxon>
        <taxon>Metazoa</taxon>
        <taxon>Spiralia</taxon>
        <taxon>Lophotrochozoa</taxon>
        <taxon>Mollusca</taxon>
        <taxon>Gastropoda</taxon>
        <taxon>Caenogastropoda</taxon>
        <taxon>Sorbeoconcha</taxon>
        <taxon>Cerithioidea</taxon>
        <taxon>Batillariidae</taxon>
        <taxon>Batillaria</taxon>
    </lineage>
</organism>
<accession>A0ABD0KBQ5</accession>
<evidence type="ECO:0000313" key="3">
    <source>
        <dbReference type="Proteomes" id="UP001519460"/>
    </source>
</evidence>
<dbReference type="EMBL" id="JACVVK020000208">
    <property type="protein sequence ID" value="KAK7484571.1"/>
    <property type="molecule type" value="Genomic_DNA"/>
</dbReference>
<name>A0ABD0KBQ5_9CAEN</name>